<protein>
    <submittedName>
        <fullName evidence="3">Uncharacterized protein</fullName>
    </submittedName>
</protein>
<name>A0A1J7G0E9_LUPAN</name>
<evidence type="ECO:0000313" key="4">
    <source>
        <dbReference type="Proteomes" id="UP000188354"/>
    </source>
</evidence>
<evidence type="ECO:0000313" key="3">
    <source>
        <dbReference type="EMBL" id="OIW07847.1"/>
    </source>
</evidence>
<feature type="compositionally biased region" description="Polar residues" evidence="1">
    <location>
        <begin position="10"/>
        <end position="19"/>
    </location>
</feature>
<dbReference type="EMBL" id="CM007377">
    <property type="protein sequence ID" value="OIV93885.1"/>
    <property type="molecule type" value="Genomic_DNA"/>
</dbReference>
<gene>
    <name evidence="2" type="ORF">TanjilG_05588</name>
    <name evidence="3" type="ORF">TanjilG_32703</name>
</gene>
<feature type="region of interest" description="Disordered" evidence="1">
    <location>
        <begin position="1"/>
        <end position="20"/>
    </location>
</feature>
<organism evidence="3 4">
    <name type="scientific">Lupinus angustifolius</name>
    <name type="common">Narrow-leaved blue lupine</name>
    <dbReference type="NCBI Taxonomy" id="3871"/>
    <lineage>
        <taxon>Eukaryota</taxon>
        <taxon>Viridiplantae</taxon>
        <taxon>Streptophyta</taxon>
        <taxon>Embryophyta</taxon>
        <taxon>Tracheophyta</taxon>
        <taxon>Spermatophyta</taxon>
        <taxon>Magnoliopsida</taxon>
        <taxon>eudicotyledons</taxon>
        <taxon>Gunneridae</taxon>
        <taxon>Pentapetalae</taxon>
        <taxon>rosids</taxon>
        <taxon>fabids</taxon>
        <taxon>Fabales</taxon>
        <taxon>Fabaceae</taxon>
        <taxon>Papilionoideae</taxon>
        <taxon>50 kb inversion clade</taxon>
        <taxon>genistoids sensu lato</taxon>
        <taxon>core genistoids</taxon>
        <taxon>Genisteae</taxon>
        <taxon>Lupinus</taxon>
    </lineage>
</organism>
<feature type="compositionally biased region" description="Polar residues" evidence="1">
    <location>
        <begin position="44"/>
        <end position="67"/>
    </location>
</feature>
<accession>A0A1J7G0E9</accession>
<keyword evidence="4" id="KW-1185">Reference proteome</keyword>
<feature type="region of interest" description="Disordered" evidence="1">
    <location>
        <begin position="40"/>
        <end position="67"/>
    </location>
</feature>
<dbReference type="Proteomes" id="UP000188354">
    <property type="component" value="Chromosome LG07"/>
</dbReference>
<dbReference type="EMBL" id="KV861682">
    <property type="protein sequence ID" value="OIW07847.1"/>
    <property type="molecule type" value="Genomic_DNA"/>
</dbReference>
<proteinExistence type="predicted"/>
<sequence>MTICSVLDKQGQTTTSNTPEVVAEVQKEATKAPEAAIKTPGCIISSNQNSHSYTRQQDASTPSGIQN</sequence>
<dbReference type="Gramene" id="OIW07847">
    <property type="protein sequence ID" value="OIW07847"/>
    <property type="gene ID" value="TanjilG_32703"/>
</dbReference>
<evidence type="ECO:0000256" key="1">
    <source>
        <dbReference type="SAM" id="MobiDB-lite"/>
    </source>
</evidence>
<reference evidence="3 4" key="1">
    <citation type="journal article" date="2017" name="Plant Biotechnol. J.">
        <title>A comprehensive draft genome sequence for lupin (Lupinus angustifolius), an emerging health food: insights into plant-microbe interactions and legume evolution.</title>
        <authorList>
            <person name="Hane J.K."/>
            <person name="Ming Y."/>
            <person name="Kamphuis L.G."/>
            <person name="Nelson M.N."/>
            <person name="Garg G."/>
            <person name="Atkins C.A."/>
            <person name="Bayer P.E."/>
            <person name="Bravo A."/>
            <person name="Bringans S."/>
            <person name="Cannon S."/>
            <person name="Edwards D."/>
            <person name="Foley R."/>
            <person name="Gao L.L."/>
            <person name="Harrison M.J."/>
            <person name="Huang W."/>
            <person name="Hurgobin B."/>
            <person name="Li S."/>
            <person name="Liu C.W."/>
            <person name="McGrath A."/>
            <person name="Morahan G."/>
            <person name="Murray J."/>
            <person name="Weller J."/>
            <person name="Jian J."/>
            <person name="Singh K.B."/>
        </authorList>
    </citation>
    <scope>NUCLEOTIDE SEQUENCE [LARGE SCALE GENOMIC DNA]</scope>
    <source>
        <strain evidence="4">cv. Tanjil</strain>
        <tissue evidence="3">Whole plant</tissue>
    </source>
</reference>
<evidence type="ECO:0000313" key="2">
    <source>
        <dbReference type="EMBL" id="OIV93885.1"/>
    </source>
</evidence>
<dbReference type="AlphaFoldDB" id="A0A1J7G0E9"/>
<dbReference type="Gramene" id="OIV93885">
    <property type="protein sequence ID" value="OIV93885"/>
    <property type="gene ID" value="TanjilG_05588"/>
</dbReference>
<dbReference type="Proteomes" id="UP000188354">
    <property type="component" value="Chromosome LG17"/>
</dbReference>